<evidence type="ECO:0000313" key="1">
    <source>
        <dbReference type="EnsemblMetazoa" id="GAUT011029-PA"/>
    </source>
</evidence>
<proteinExistence type="predicted"/>
<name>A0A1A9UP88_GLOAU</name>
<dbReference type="EnsemblMetazoa" id="GAUT011029-RA">
    <property type="protein sequence ID" value="GAUT011029-PA"/>
    <property type="gene ID" value="GAUT011029"/>
</dbReference>
<organism evidence="1 2">
    <name type="scientific">Glossina austeni</name>
    <name type="common">Savannah tsetse fly</name>
    <dbReference type="NCBI Taxonomy" id="7395"/>
    <lineage>
        <taxon>Eukaryota</taxon>
        <taxon>Metazoa</taxon>
        <taxon>Ecdysozoa</taxon>
        <taxon>Arthropoda</taxon>
        <taxon>Hexapoda</taxon>
        <taxon>Insecta</taxon>
        <taxon>Pterygota</taxon>
        <taxon>Neoptera</taxon>
        <taxon>Endopterygota</taxon>
        <taxon>Diptera</taxon>
        <taxon>Brachycera</taxon>
        <taxon>Muscomorpha</taxon>
        <taxon>Hippoboscoidea</taxon>
        <taxon>Glossinidae</taxon>
        <taxon>Glossina</taxon>
    </lineage>
</organism>
<dbReference type="VEuPathDB" id="VectorBase:GAUT011029"/>
<dbReference type="Proteomes" id="UP000078200">
    <property type="component" value="Unassembled WGS sequence"/>
</dbReference>
<reference evidence="1" key="1">
    <citation type="submission" date="2020-05" db="UniProtKB">
        <authorList>
            <consortium name="EnsemblMetazoa"/>
        </authorList>
    </citation>
    <scope>IDENTIFICATION</scope>
    <source>
        <strain evidence="1">TTRI</strain>
    </source>
</reference>
<sequence length="112" mass="13236">MPLHCRSIRLMKKQQHQEFKHHRGCISMRKHASSQVNIFSEKLHDDEGMLMLSFRLARDTLINYLCLCVVGSCPFVRFRLVALVHETFIAKTIELPHVTFRTKQTDEYVKYT</sequence>
<keyword evidence="2" id="KW-1185">Reference proteome</keyword>
<dbReference type="AlphaFoldDB" id="A0A1A9UP88"/>
<protein>
    <submittedName>
        <fullName evidence="1">Uncharacterized protein</fullName>
    </submittedName>
</protein>
<accession>A0A1A9UP88</accession>
<evidence type="ECO:0000313" key="2">
    <source>
        <dbReference type="Proteomes" id="UP000078200"/>
    </source>
</evidence>